<comment type="caution">
    <text evidence="1">The sequence shown here is derived from an EMBL/GenBank/DDBJ whole genome shotgun (WGS) entry which is preliminary data.</text>
</comment>
<evidence type="ECO:0000313" key="1">
    <source>
        <dbReference type="EMBL" id="MFG6441478.1"/>
    </source>
</evidence>
<sequence length="90" mass="9967">MWTGTGDRRNFISATEGVDMMLGSLGSGVSAASRALDAHHHGHLYERALAAKAAADARYDELCQAWHILADRHERALDRIEQLERLLALK</sequence>
<organism evidence="1 2">
    <name type="scientific">Pelomonas margarita</name>
    <dbReference type="NCBI Taxonomy" id="3299031"/>
    <lineage>
        <taxon>Bacteria</taxon>
        <taxon>Pseudomonadati</taxon>
        <taxon>Pseudomonadota</taxon>
        <taxon>Betaproteobacteria</taxon>
        <taxon>Burkholderiales</taxon>
        <taxon>Sphaerotilaceae</taxon>
        <taxon>Roseateles</taxon>
    </lineage>
</organism>
<reference evidence="1 2" key="1">
    <citation type="submission" date="2024-08" db="EMBL/GenBank/DDBJ databases">
        <authorList>
            <person name="Lu H."/>
        </authorList>
    </citation>
    <scope>NUCLEOTIDE SEQUENCE [LARGE SCALE GENOMIC DNA]</scope>
    <source>
        <strain evidence="1 2">LKC17W</strain>
    </source>
</reference>
<keyword evidence="2" id="KW-1185">Reference proteome</keyword>
<evidence type="ECO:0000313" key="2">
    <source>
        <dbReference type="Proteomes" id="UP001606301"/>
    </source>
</evidence>
<accession>A0ABW7FJI7</accession>
<proteinExistence type="predicted"/>
<name>A0ABW7FJI7_9BURK</name>
<protein>
    <submittedName>
        <fullName evidence="1">Uncharacterized protein</fullName>
    </submittedName>
</protein>
<dbReference type="RefSeq" id="WP_394397802.1">
    <property type="nucleotide sequence ID" value="NZ_JBIGHW010000006.1"/>
</dbReference>
<dbReference type="Proteomes" id="UP001606301">
    <property type="component" value="Unassembled WGS sequence"/>
</dbReference>
<gene>
    <name evidence="1" type="ORF">ACG0Z3_12395</name>
</gene>
<dbReference type="EMBL" id="JBIGHW010000006">
    <property type="protein sequence ID" value="MFG6441478.1"/>
    <property type="molecule type" value="Genomic_DNA"/>
</dbReference>